<dbReference type="CDD" id="cd06464">
    <property type="entry name" value="ACD_sHsps-like"/>
    <property type="match status" value="1"/>
</dbReference>
<evidence type="ECO:0000313" key="4">
    <source>
        <dbReference type="EMBL" id="KRR07293.1"/>
    </source>
</evidence>
<comment type="similarity">
    <text evidence="1 2">Belongs to the small heat shock protein (HSP20) family.</text>
</comment>
<dbReference type="Proteomes" id="UP000050863">
    <property type="component" value="Unassembled WGS sequence"/>
</dbReference>
<dbReference type="EMBL" id="LLXZ01000102">
    <property type="protein sequence ID" value="KRR07293.1"/>
    <property type="molecule type" value="Genomic_DNA"/>
</dbReference>
<proteinExistence type="inferred from homology"/>
<dbReference type="PROSITE" id="PS01031">
    <property type="entry name" value="SHSP"/>
    <property type="match status" value="1"/>
</dbReference>
<evidence type="ECO:0000256" key="1">
    <source>
        <dbReference type="PROSITE-ProRule" id="PRU00285"/>
    </source>
</evidence>
<dbReference type="InterPro" id="IPR008978">
    <property type="entry name" value="HSP20-like_chaperone"/>
</dbReference>
<dbReference type="SUPFAM" id="SSF49764">
    <property type="entry name" value="HSP20-like chaperones"/>
    <property type="match status" value="1"/>
</dbReference>
<sequence length="142" mass="15735">MAAVDPGTLMWATACEMIERAERLHRQFFQPITAIASAACWEPPIDIIATDSEARITVALPGVDRDDLKVTIDDDGVSVVGLRRQGTIPRDGTAFRLEIPYGRFERRIAFPTTGLRFGQSEYRDGCLALTFFKQSMEGPIDG</sequence>
<dbReference type="Gene3D" id="2.60.40.790">
    <property type="match status" value="1"/>
</dbReference>
<organism evidence="4 5">
    <name type="scientific">Bradyrhizobium jicamae</name>
    <dbReference type="NCBI Taxonomy" id="280332"/>
    <lineage>
        <taxon>Bacteria</taxon>
        <taxon>Pseudomonadati</taxon>
        <taxon>Pseudomonadota</taxon>
        <taxon>Alphaproteobacteria</taxon>
        <taxon>Hyphomicrobiales</taxon>
        <taxon>Nitrobacteraceae</taxon>
        <taxon>Bradyrhizobium</taxon>
    </lineage>
</organism>
<protein>
    <submittedName>
        <fullName evidence="4">Heat-shock protein Hsp20</fullName>
    </submittedName>
</protein>
<name>A0A0R3LNJ2_9BRAD</name>
<dbReference type="RefSeq" id="WP_057836309.1">
    <property type="nucleotide sequence ID" value="NZ_LLXZ01000102.1"/>
</dbReference>
<evidence type="ECO:0000256" key="2">
    <source>
        <dbReference type="RuleBase" id="RU003616"/>
    </source>
</evidence>
<reference evidence="4 5" key="1">
    <citation type="submission" date="2014-03" db="EMBL/GenBank/DDBJ databases">
        <title>Bradyrhizobium valentinum sp. nov., isolated from effective nodules of Lupinus mariae-josephae, a lupine endemic of basic-lime soils in Eastern Spain.</title>
        <authorList>
            <person name="Duran D."/>
            <person name="Rey L."/>
            <person name="Navarro A."/>
            <person name="Busquets A."/>
            <person name="Imperial J."/>
            <person name="Ruiz-Argueso T."/>
        </authorList>
    </citation>
    <scope>NUCLEOTIDE SEQUENCE [LARGE SCALE GENOMIC DNA]</scope>
    <source>
        <strain evidence="4 5">PAC68</strain>
    </source>
</reference>
<dbReference type="AlphaFoldDB" id="A0A0R3LNJ2"/>
<keyword evidence="5" id="KW-1185">Reference proteome</keyword>
<dbReference type="Pfam" id="PF00011">
    <property type="entry name" value="HSP20"/>
    <property type="match status" value="1"/>
</dbReference>
<gene>
    <name evidence="4" type="ORF">CQ12_00405</name>
</gene>
<dbReference type="InterPro" id="IPR002068">
    <property type="entry name" value="A-crystallin/Hsp20_dom"/>
</dbReference>
<feature type="domain" description="SHSP" evidence="3">
    <location>
        <begin position="36"/>
        <end position="142"/>
    </location>
</feature>
<evidence type="ECO:0000313" key="5">
    <source>
        <dbReference type="Proteomes" id="UP000050863"/>
    </source>
</evidence>
<comment type="caution">
    <text evidence="4">The sequence shown here is derived from an EMBL/GenBank/DDBJ whole genome shotgun (WGS) entry which is preliminary data.</text>
</comment>
<accession>A0A0R3LNJ2</accession>
<dbReference type="STRING" id="280332.CQ12_00405"/>
<evidence type="ECO:0000259" key="3">
    <source>
        <dbReference type="PROSITE" id="PS01031"/>
    </source>
</evidence>
<dbReference type="OrthoDB" id="9792695at2"/>